<organism evidence="1 2">
    <name type="scientific">Centaurea solstitialis</name>
    <name type="common">yellow star-thistle</name>
    <dbReference type="NCBI Taxonomy" id="347529"/>
    <lineage>
        <taxon>Eukaryota</taxon>
        <taxon>Viridiplantae</taxon>
        <taxon>Streptophyta</taxon>
        <taxon>Embryophyta</taxon>
        <taxon>Tracheophyta</taxon>
        <taxon>Spermatophyta</taxon>
        <taxon>Magnoliopsida</taxon>
        <taxon>eudicotyledons</taxon>
        <taxon>Gunneridae</taxon>
        <taxon>Pentapetalae</taxon>
        <taxon>asterids</taxon>
        <taxon>campanulids</taxon>
        <taxon>Asterales</taxon>
        <taxon>Asteraceae</taxon>
        <taxon>Carduoideae</taxon>
        <taxon>Cardueae</taxon>
        <taxon>Centaureinae</taxon>
        <taxon>Centaurea</taxon>
    </lineage>
</organism>
<proteinExistence type="predicted"/>
<sequence length="102" mass="11309">MVAPKAGAKVVRVLKIPTPVAKVVMLGDVDVFNAMEARMMLRLGCNGIFVSSDIFLLKDPITRARATIPVVHDYKNPVVVDLEEALVAHETTHHDDDDWLFN</sequence>
<evidence type="ECO:0000313" key="2">
    <source>
        <dbReference type="Proteomes" id="UP001172457"/>
    </source>
</evidence>
<dbReference type="EMBL" id="JARYMX010000006">
    <property type="protein sequence ID" value="KAJ9543677.1"/>
    <property type="molecule type" value="Genomic_DNA"/>
</dbReference>
<dbReference type="Proteomes" id="UP001172457">
    <property type="component" value="Chromosome 6"/>
</dbReference>
<dbReference type="AlphaFoldDB" id="A0AA38W282"/>
<accession>A0AA38W282</accession>
<protein>
    <submittedName>
        <fullName evidence="1">Uncharacterized protein</fullName>
    </submittedName>
</protein>
<evidence type="ECO:0000313" key="1">
    <source>
        <dbReference type="EMBL" id="KAJ9543677.1"/>
    </source>
</evidence>
<gene>
    <name evidence="1" type="ORF">OSB04_023384</name>
</gene>
<comment type="caution">
    <text evidence="1">The sequence shown here is derived from an EMBL/GenBank/DDBJ whole genome shotgun (WGS) entry which is preliminary data.</text>
</comment>
<reference evidence="1" key="1">
    <citation type="submission" date="2023-03" db="EMBL/GenBank/DDBJ databases">
        <title>Chromosome-scale reference genome and RAD-based genetic map of yellow starthistle (Centaurea solstitialis) reveal putative structural variation and QTLs associated with invader traits.</title>
        <authorList>
            <person name="Reatini B."/>
            <person name="Cang F.A."/>
            <person name="Jiang Q."/>
            <person name="Mckibben M.T.W."/>
            <person name="Barker M.S."/>
            <person name="Rieseberg L.H."/>
            <person name="Dlugosch K.M."/>
        </authorList>
    </citation>
    <scope>NUCLEOTIDE SEQUENCE</scope>
    <source>
        <strain evidence="1">CAN-66</strain>
        <tissue evidence="1">Leaf</tissue>
    </source>
</reference>
<dbReference type="SUPFAM" id="SSF110399">
    <property type="entry name" value="ThiG-like"/>
    <property type="match status" value="1"/>
</dbReference>
<dbReference type="InterPro" id="IPR013785">
    <property type="entry name" value="Aldolase_TIM"/>
</dbReference>
<dbReference type="Gene3D" id="3.20.20.70">
    <property type="entry name" value="Aldolase class I"/>
    <property type="match status" value="1"/>
</dbReference>
<keyword evidence="2" id="KW-1185">Reference proteome</keyword>
<name>A0AA38W282_9ASTR</name>